<accession>A0A0Q3WZB6</accession>
<evidence type="ECO:0000256" key="1">
    <source>
        <dbReference type="SAM" id="MobiDB-lite"/>
    </source>
</evidence>
<name>A0A0Q3WZB6_9BACI</name>
<dbReference type="EMBL" id="LJJC01000004">
    <property type="protein sequence ID" value="KQL54749.1"/>
    <property type="molecule type" value="Genomic_DNA"/>
</dbReference>
<evidence type="ECO:0000313" key="2">
    <source>
        <dbReference type="EMBL" id="KQL54749.1"/>
    </source>
</evidence>
<feature type="region of interest" description="Disordered" evidence="1">
    <location>
        <begin position="51"/>
        <end position="80"/>
    </location>
</feature>
<evidence type="ECO:0000313" key="3">
    <source>
        <dbReference type="Proteomes" id="UP000051888"/>
    </source>
</evidence>
<dbReference type="AlphaFoldDB" id="A0A0Q3WZB6"/>
<feature type="compositionally biased region" description="Polar residues" evidence="1">
    <location>
        <begin position="119"/>
        <end position="134"/>
    </location>
</feature>
<dbReference type="Proteomes" id="UP000051888">
    <property type="component" value="Unassembled WGS sequence"/>
</dbReference>
<reference evidence="2 3" key="1">
    <citation type="submission" date="2015-09" db="EMBL/GenBank/DDBJ databases">
        <title>Genome sequencing project for genomic taxonomy and phylogenomics of Bacillus-like bacteria.</title>
        <authorList>
            <person name="Liu B."/>
            <person name="Wang J."/>
            <person name="Zhu Y."/>
            <person name="Liu G."/>
            <person name="Chen Q."/>
            <person name="Chen Z."/>
            <person name="Lan J."/>
            <person name="Che J."/>
            <person name="Ge C."/>
            <person name="Shi H."/>
            <person name="Pan Z."/>
            <person name="Liu X."/>
        </authorList>
    </citation>
    <scope>NUCLEOTIDE SEQUENCE [LARGE SCALE GENOMIC DNA]</scope>
    <source>
        <strain evidence="2 3">LMG 18435</strain>
    </source>
</reference>
<dbReference type="Pfam" id="PF14071">
    <property type="entry name" value="YlbD_coat"/>
    <property type="match status" value="1"/>
</dbReference>
<sequence>MASKKLHPSVEKFKSFVKEHPGLIKEVRKGEHTWQELFEDWYLLGEDDPRWETHQSENSEESNSKTKTNKKKTSNTEKGWMSQIGNVLQKMDPDQMDHHIHNISQAIAAIQGVLAQFQGTSSGGAQNQNTTSEVKNPFSFRKD</sequence>
<dbReference type="STRING" id="157838.AN964_15370"/>
<comment type="caution">
    <text evidence="2">The sequence shown here is derived from an EMBL/GenBank/DDBJ whole genome shotgun (WGS) entry which is preliminary data.</text>
</comment>
<proteinExistence type="predicted"/>
<dbReference type="PATRIC" id="fig|157838.3.peg.3401"/>
<keyword evidence="3" id="KW-1185">Reference proteome</keyword>
<dbReference type="RefSeq" id="WP_055740531.1">
    <property type="nucleotide sequence ID" value="NZ_JAAIWL010000003.1"/>
</dbReference>
<gene>
    <name evidence="2" type="ORF">AN964_15370</name>
</gene>
<dbReference type="OrthoDB" id="1655540at2"/>
<dbReference type="InterPro" id="IPR025953">
    <property type="entry name" value="YlbD_coat"/>
</dbReference>
<feature type="region of interest" description="Disordered" evidence="1">
    <location>
        <begin position="119"/>
        <end position="143"/>
    </location>
</feature>
<organism evidence="2 3">
    <name type="scientific">Heyndrickxia shackletonii</name>
    <dbReference type="NCBI Taxonomy" id="157838"/>
    <lineage>
        <taxon>Bacteria</taxon>
        <taxon>Bacillati</taxon>
        <taxon>Bacillota</taxon>
        <taxon>Bacilli</taxon>
        <taxon>Bacillales</taxon>
        <taxon>Bacillaceae</taxon>
        <taxon>Heyndrickxia</taxon>
    </lineage>
</organism>
<protein>
    <submittedName>
        <fullName evidence="2">Uncharacterized protein</fullName>
    </submittedName>
</protein>